<reference evidence="1" key="1">
    <citation type="submission" date="2022-11" db="EMBL/GenBank/DDBJ databases">
        <title>Centuries of genome instability and evolution in soft-shell clam transmissible cancer (bioRxiv).</title>
        <authorList>
            <person name="Hart S.F.M."/>
            <person name="Yonemitsu M.A."/>
            <person name="Giersch R.M."/>
            <person name="Beal B.F."/>
            <person name="Arriagada G."/>
            <person name="Davis B.W."/>
            <person name="Ostrander E.A."/>
            <person name="Goff S.P."/>
            <person name="Metzger M.J."/>
        </authorList>
    </citation>
    <scope>NUCLEOTIDE SEQUENCE</scope>
    <source>
        <strain evidence="1">MELC-2E11</strain>
        <tissue evidence="1">Siphon/mantle</tissue>
    </source>
</reference>
<sequence>MAIAMMSINRYFFICANDINRNIFTRKRCIAICVSVYFQASATMALIKESRMNVGPYGNVPIYGRVFDPSGLDSLNYQKGLLCENKYVSEDTKTRRGKKSFG</sequence>
<proteinExistence type="predicted"/>
<dbReference type="EMBL" id="CP111025">
    <property type="protein sequence ID" value="WAR25808.1"/>
    <property type="molecule type" value="Genomic_DNA"/>
</dbReference>
<gene>
    <name evidence="1" type="ORF">MAR_011512</name>
</gene>
<dbReference type="Proteomes" id="UP001164746">
    <property type="component" value="Chromosome 14"/>
</dbReference>
<organism evidence="1 2">
    <name type="scientific">Mya arenaria</name>
    <name type="common">Soft-shell clam</name>
    <dbReference type="NCBI Taxonomy" id="6604"/>
    <lineage>
        <taxon>Eukaryota</taxon>
        <taxon>Metazoa</taxon>
        <taxon>Spiralia</taxon>
        <taxon>Lophotrochozoa</taxon>
        <taxon>Mollusca</taxon>
        <taxon>Bivalvia</taxon>
        <taxon>Autobranchia</taxon>
        <taxon>Heteroconchia</taxon>
        <taxon>Euheterodonta</taxon>
        <taxon>Imparidentia</taxon>
        <taxon>Neoheterodontei</taxon>
        <taxon>Myida</taxon>
        <taxon>Myoidea</taxon>
        <taxon>Myidae</taxon>
        <taxon>Mya</taxon>
    </lineage>
</organism>
<name>A0ABY7FY38_MYAAR</name>
<protein>
    <submittedName>
        <fullName evidence="1">Uncharacterized protein</fullName>
    </submittedName>
</protein>
<evidence type="ECO:0000313" key="1">
    <source>
        <dbReference type="EMBL" id="WAR25808.1"/>
    </source>
</evidence>
<accession>A0ABY7FY38</accession>
<evidence type="ECO:0000313" key="2">
    <source>
        <dbReference type="Proteomes" id="UP001164746"/>
    </source>
</evidence>
<keyword evidence="2" id="KW-1185">Reference proteome</keyword>